<protein>
    <submittedName>
        <fullName evidence="1">Uncharacterized protein</fullName>
    </submittedName>
</protein>
<keyword evidence="2" id="KW-1185">Reference proteome</keyword>
<evidence type="ECO:0000313" key="2">
    <source>
        <dbReference type="Proteomes" id="UP000245626"/>
    </source>
</evidence>
<accession>A0ACD0NT32</accession>
<gene>
    <name evidence="1" type="ORF">IE53DRAFT_167970</name>
</gene>
<proteinExistence type="predicted"/>
<dbReference type="Proteomes" id="UP000245626">
    <property type="component" value="Unassembled WGS sequence"/>
</dbReference>
<organism evidence="1 2">
    <name type="scientific">Violaceomyces palustris</name>
    <dbReference type="NCBI Taxonomy" id="1673888"/>
    <lineage>
        <taxon>Eukaryota</taxon>
        <taxon>Fungi</taxon>
        <taxon>Dikarya</taxon>
        <taxon>Basidiomycota</taxon>
        <taxon>Ustilaginomycotina</taxon>
        <taxon>Ustilaginomycetes</taxon>
        <taxon>Violaceomycetales</taxon>
        <taxon>Violaceomycetaceae</taxon>
        <taxon>Violaceomyces</taxon>
    </lineage>
</organism>
<evidence type="ECO:0000313" key="1">
    <source>
        <dbReference type="EMBL" id="PWN49008.1"/>
    </source>
</evidence>
<dbReference type="EMBL" id="KZ820111">
    <property type="protein sequence ID" value="PWN49008.1"/>
    <property type="molecule type" value="Genomic_DNA"/>
</dbReference>
<reference evidence="1 2" key="1">
    <citation type="journal article" date="2018" name="Mol. Biol. Evol.">
        <title>Broad Genomic Sampling Reveals a Smut Pathogenic Ancestry of the Fungal Clade Ustilaginomycotina.</title>
        <authorList>
            <person name="Kijpornyongpan T."/>
            <person name="Mondo S.J."/>
            <person name="Barry K."/>
            <person name="Sandor L."/>
            <person name="Lee J."/>
            <person name="Lipzen A."/>
            <person name="Pangilinan J."/>
            <person name="LaButti K."/>
            <person name="Hainaut M."/>
            <person name="Henrissat B."/>
            <person name="Grigoriev I.V."/>
            <person name="Spatafora J.W."/>
            <person name="Aime M.C."/>
        </authorList>
    </citation>
    <scope>NUCLEOTIDE SEQUENCE [LARGE SCALE GENOMIC DNA]</scope>
    <source>
        <strain evidence="1 2">SA 807</strain>
    </source>
</reference>
<sequence length="78" mass="9171">MGEEIEDHQKVGSVSCSLMRGWIVRSNLAGFALAKGRREQFEAERKDGRMEARKERERSRWSMGGWRDKEAETQEEKR</sequence>
<name>A0ACD0NT32_9BASI</name>